<protein>
    <submittedName>
        <fullName evidence="2">ABC transporter substrate-binding protein</fullName>
    </submittedName>
</protein>
<reference evidence="2 3" key="1">
    <citation type="submission" date="2019-03" db="EMBL/GenBank/DDBJ databases">
        <title>Genome sequence of Thiobacillaceae bacterium LSR1, a sulfur-oxidizing bacterium isolated from freshwater sediment.</title>
        <authorList>
            <person name="Li S."/>
        </authorList>
    </citation>
    <scope>NUCLEOTIDE SEQUENCE [LARGE SCALE GENOMIC DNA]</scope>
    <source>
        <strain evidence="2 3">LSR1</strain>
    </source>
</reference>
<dbReference type="InterPro" id="IPR008869">
    <property type="entry name" value="MlaC/ttg2D"/>
</dbReference>
<dbReference type="RefSeq" id="WP_131444653.1">
    <property type="nucleotide sequence ID" value="NZ_SJZB01000010.1"/>
</dbReference>
<comment type="caution">
    <text evidence="2">The sequence shown here is derived from an EMBL/GenBank/DDBJ whole genome shotgun (WGS) entry which is preliminary data.</text>
</comment>
<dbReference type="PANTHER" id="PTHR36573:SF1">
    <property type="entry name" value="INTERMEMBRANE PHOSPHOLIPID TRANSPORT SYSTEM BINDING PROTEIN MLAC"/>
    <property type="match status" value="1"/>
</dbReference>
<dbReference type="Gene3D" id="1.10.10.640">
    <property type="entry name" value="phospholipid-binding protein"/>
    <property type="match status" value="1"/>
</dbReference>
<dbReference type="EMBL" id="SJZB01000010">
    <property type="protein sequence ID" value="TCJ18529.1"/>
    <property type="molecule type" value="Genomic_DNA"/>
</dbReference>
<keyword evidence="1" id="KW-0732">Signal</keyword>
<keyword evidence="3" id="KW-1185">Reference proteome</keyword>
<sequence>MQKIIRLLFLPLALLASSAALAIIGPDTLARNTTNEVIQIVKQDDDIRNGRASKIYSVVETKILPHFDFQRMTKLAVARNWNTATPEQQDRLVDEFRALLVRTYAASLSSVAEYKVDFKPLRMAAGDTDVVVNSEVSKPGAPPITIDYRMEKMSDAWKVYDVMVDGVSLVTVYRNSFNSEVRKGGIDGLIETLSRRNQRK</sequence>
<dbReference type="Gene3D" id="3.10.450.50">
    <property type="match status" value="1"/>
</dbReference>
<gene>
    <name evidence="2" type="ORF">EZJ19_02110</name>
</gene>
<dbReference type="Proteomes" id="UP000295443">
    <property type="component" value="Unassembled WGS sequence"/>
</dbReference>
<dbReference type="AlphaFoldDB" id="A0A4R1BM90"/>
<feature type="signal peptide" evidence="1">
    <location>
        <begin position="1"/>
        <end position="22"/>
    </location>
</feature>
<organism evidence="2 3">
    <name type="scientific">Parasulfuritortus cantonensis</name>
    <dbReference type="NCBI Taxonomy" id="2528202"/>
    <lineage>
        <taxon>Bacteria</taxon>
        <taxon>Pseudomonadati</taxon>
        <taxon>Pseudomonadota</taxon>
        <taxon>Betaproteobacteria</taxon>
        <taxon>Nitrosomonadales</taxon>
        <taxon>Thiobacillaceae</taxon>
        <taxon>Parasulfuritortus</taxon>
    </lineage>
</organism>
<dbReference type="PIRSF" id="PIRSF004649">
    <property type="entry name" value="MlaC"/>
    <property type="match status" value="1"/>
</dbReference>
<dbReference type="OrthoDB" id="9798905at2"/>
<dbReference type="PANTHER" id="PTHR36573">
    <property type="entry name" value="INTERMEMBRANE PHOSPHOLIPID TRANSPORT SYSTEM BINDING PROTEIN MLAC"/>
    <property type="match status" value="1"/>
</dbReference>
<evidence type="ECO:0000313" key="3">
    <source>
        <dbReference type="Proteomes" id="UP000295443"/>
    </source>
</evidence>
<accession>A0A4R1BM90</accession>
<feature type="chain" id="PRO_5020221185" evidence="1">
    <location>
        <begin position="23"/>
        <end position="200"/>
    </location>
</feature>
<proteinExistence type="predicted"/>
<name>A0A4R1BM90_9PROT</name>
<evidence type="ECO:0000256" key="1">
    <source>
        <dbReference type="SAM" id="SignalP"/>
    </source>
</evidence>
<dbReference type="Pfam" id="PF05494">
    <property type="entry name" value="MlaC"/>
    <property type="match status" value="1"/>
</dbReference>
<evidence type="ECO:0000313" key="2">
    <source>
        <dbReference type="EMBL" id="TCJ18529.1"/>
    </source>
</evidence>